<evidence type="ECO:0000313" key="2">
    <source>
        <dbReference type="Proteomes" id="UP000186922"/>
    </source>
</evidence>
<proteinExistence type="predicted"/>
<organism evidence="1 2">
    <name type="scientific">Ramazzottius varieornatus</name>
    <name type="common">Water bear</name>
    <name type="synonym">Tardigrade</name>
    <dbReference type="NCBI Taxonomy" id="947166"/>
    <lineage>
        <taxon>Eukaryota</taxon>
        <taxon>Metazoa</taxon>
        <taxon>Ecdysozoa</taxon>
        <taxon>Tardigrada</taxon>
        <taxon>Eutardigrada</taxon>
        <taxon>Parachela</taxon>
        <taxon>Hypsibioidea</taxon>
        <taxon>Ramazzottiidae</taxon>
        <taxon>Ramazzottius</taxon>
    </lineage>
</organism>
<dbReference type="EMBL" id="BDGG01000002">
    <property type="protein sequence ID" value="GAU94152.1"/>
    <property type="molecule type" value="Genomic_DNA"/>
</dbReference>
<dbReference type="Proteomes" id="UP000186922">
    <property type="component" value="Unassembled WGS sequence"/>
</dbReference>
<comment type="caution">
    <text evidence="1">The sequence shown here is derived from an EMBL/GenBank/DDBJ whole genome shotgun (WGS) entry which is preliminary data.</text>
</comment>
<keyword evidence="2" id="KW-1185">Reference proteome</keyword>
<name>A0A1D1V2G0_RAMVA</name>
<gene>
    <name evidence="1" type="primary">RvY_05978-1</name>
    <name evidence="1" type="synonym">RvY_05978.1</name>
    <name evidence="1" type="ORF">RvY_05978</name>
</gene>
<accession>A0A1D1V2G0</accession>
<sequence>MVRSYSFPCYGPAEAATGRRQSIYIPSEYDGQVQIYPTSVPTRASICTSLIRDDANFVPSHAGKVTCPCSVRIWTPRIAHRTHKCTWV</sequence>
<reference evidence="1 2" key="1">
    <citation type="journal article" date="2016" name="Nat. Commun.">
        <title>Extremotolerant tardigrade genome and improved radiotolerance of human cultured cells by tardigrade-unique protein.</title>
        <authorList>
            <person name="Hashimoto T."/>
            <person name="Horikawa D.D."/>
            <person name="Saito Y."/>
            <person name="Kuwahara H."/>
            <person name="Kozuka-Hata H."/>
            <person name="Shin-I T."/>
            <person name="Minakuchi Y."/>
            <person name="Ohishi K."/>
            <person name="Motoyama A."/>
            <person name="Aizu T."/>
            <person name="Enomoto A."/>
            <person name="Kondo K."/>
            <person name="Tanaka S."/>
            <person name="Hara Y."/>
            <person name="Koshikawa S."/>
            <person name="Sagara H."/>
            <person name="Miura T."/>
            <person name="Yokobori S."/>
            <person name="Miyagawa K."/>
            <person name="Suzuki Y."/>
            <person name="Kubo T."/>
            <person name="Oyama M."/>
            <person name="Kohara Y."/>
            <person name="Fujiyama A."/>
            <person name="Arakawa K."/>
            <person name="Katayama T."/>
            <person name="Toyoda A."/>
            <person name="Kunieda T."/>
        </authorList>
    </citation>
    <scope>NUCLEOTIDE SEQUENCE [LARGE SCALE GENOMIC DNA]</scope>
    <source>
        <strain evidence="1 2">YOKOZUNA-1</strain>
    </source>
</reference>
<evidence type="ECO:0000313" key="1">
    <source>
        <dbReference type="EMBL" id="GAU94152.1"/>
    </source>
</evidence>
<protein>
    <submittedName>
        <fullName evidence="1">Uncharacterized protein</fullName>
    </submittedName>
</protein>
<dbReference type="AlphaFoldDB" id="A0A1D1V2G0"/>